<evidence type="ECO:0000256" key="4">
    <source>
        <dbReference type="ARBA" id="ARBA00022989"/>
    </source>
</evidence>
<gene>
    <name evidence="13" type="ORF">WR25_06875</name>
</gene>
<dbReference type="STRING" id="2018661.A0A2A2JNB2"/>
<feature type="compositionally biased region" description="Basic and acidic residues" evidence="8">
    <location>
        <begin position="68"/>
        <end position="81"/>
    </location>
</feature>
<evidence type="ECO:0000256" key="7">
    <source>
        <dbReference type="ARBA" id="ARBA00023303"/>
    </source>
</evidence>
<evidence type="ECO:0000313" key="14">
    <source>
        <dbReference type="Proteomes" id="UP000218231"/>
    </source>
</evidence>
<evidence type="ECO:0000256" key="8">
    <source>
        <dbReference type="SAM" id="MobiDB-lite"/>
    </source>
</evidence>
<feature type="region of interest" description="Disordered" evidence="8">
    <location>
        <begin position="1694"/>
        <end position="1838"/>
    </location>
</feature>
<keyword evidence="7" id="KW-0407">Ion channel</keyword>
<dbReference type="InterPro" id="IPR005821">
    <property type="entry name" value="Ion_trans_dom"/>
</dbReference>
<evidence type="ECO:0000256" key="9">
    <source>
        <dbReference type="SAM" id="Phobius"/>
    </source>
</evidence>
<dbReference type="Pfam" id="PF00520">
    <property type="entry name" value="Ion_trans"/>
    <property type="match status" value="1"/>
</dbReference>
<comment type="caution">
    <text evidence="13">The sequence shown here is derived from an EMBL/GenBank/DDBJ whole genome shotgun (WGS) entry which is preliminary data.</text>
</comment>
<feature type="compositionally biased region" description="Acidic residues" evidence="8">
    <location>
        <begin position="1747"/>
        <end position="1771"/>
    </location>
</feature>
<keyword evidence="14" id="KW-1185">Reference proteome</keyword>
<feature type="region of interest" description="Disordered" evidence="8">
    <location>
        <begin position="1"/>
        <end position="106"/>
    </location>
</feature>
<keyword evidence="4 9" id="KW-1133">Transmembrane helix</keyword>
<evidence type="ECO:0008006" key="15">
    <source>
        <dbReference type="Google" id="ProtNLM"/>
    </source>
</evidence>
<dbReference type="GO" id="GO:0005261">
    <property type="term" value="F:monoatomic cation channel activity"/>
    <property type="evidence" value="ECO:0007669"/>
    <property type="project" value="TreeGrafter"/>
</dbReference>
<feature type="compositionally biased region" description="Polar residues" evidence="8">
    <location>
        <begin position="1697"/>
        <end position="1708"/>
    </location>
</feature>
<reference evidence="13 14" key="1">
    <citation type="journal article" date="2017" name="Curr. Biol.">
        <title>Genome architecture and evolution of a unichromosomal asexual nematode.</title>
        <authorList>
            <person name="Fradin H."/>
            <person name="Zegar C."/>
            <person name="Gutwein M."/>
            <person name="Lucas J."/>
            <person name="Kovtun M."/>
            <person name="Corcoran D."/>
            <person name="Baugh L.R."/>
            <person name="Kiontke K."/>
            <person name="Gunsalus K."/>
            <person name="Fitch D.H."/>
            <person name="Piano F."/>
        </authorList>
    </citation>
    <scope>NUCLEOTIDE SEQUENCE [LARGE SCALE GENOMIC DNA]</scope>
    <source>
        <strain evidence="13">PF1309</strain>
    </source>
</reference>
<feature type="transmembrane region" description="Helical" evidence="9">
    <location>
        <begin position="1185"/>
        <end position="1204"/>
    </location>
</feature>
<feature type="transmembrane region" description="Helical" evidence="9">
    <location>
        <begin position="1409"/>
        <end position="1430"/>
    </location>
</feature>
<dbReference type="GO" id="GO:0030001">
    <property type="term" value="P:metal ion transport"/>
    <property type="evidence" value="ECO:0007669"/>
    <property type="project" value="TreeGrafter"/>
</dbReference>
<feature type="compositionally biased region" description="Low complexity" evidence="8">
    <location>
        <begin position="1028"/>
        <end position="1044"/>
    </location>
</feature>
<evidence type="ECO:0000256" key="2">
    <source>
        <dbReference type="ARBA" id="ARBA00022448"/>
    </source>
</evidence>
<feature type="compositionally biased region" description="Basic and acidic residues" evidence="8">
    <location>
        <begin position="24"/>
        <end position="36"/>
    </location>
</feature>
<protein>
    <recommendedName>
        <fullName evidence="15">TRPM SLOG domain-containing protein</fullName>
    </recommendedName>
</protein>
<feature type="transmembrane region" description="Helical" evidence="9">
    <location>
        <begin position="1279"/>
        <end position="1296"/>
    </location>
</feature>
<organism evidence="13 14">
    <name type="scientific">Diploscapter pachys</name>
    <dbReference type="NCBI Taxonomy" id="2018661"/>
    <lineage>
        <taxon>Eukaryota</taxon>
        <taxon>Metazoa</taxon>
        <taxon>Ecdysozoa</taxon>
        <taxon>Nematoda</taxon>
        <taxon>Chromadorea</taxon>
        <taxon>Rhabditida</taxon>
        <taxon>Rhabditina</taxon>
        <taxon>Rhabditomorpha</taxon>
        <taxon>Rhabditoidea</taxon>
        <taxon>Rhabditidae</taxon>
        <taxon>Diploscapter</taxon>
    </lineage>
</organism>
<feature type="transmembrane region" description="Helical" evidence="9">
    <location>
        <begin position="1211"/>
        <end position="1227"/>
    </location>
</feature>
<name>A0A2A2JNB2_9BILA</name>
<feature type="region of interest" description="Disordered" evidence="8">
    <location>
        <begin position="1077"/>
        <end position="1102"/>
    </location>
</feature>
<keyword evidence="3 9" id="KW-0812">Transmembrane</keyword>
<evidence type="ECO:0000256" key="3">
    <source>
        <dbReference type="ARBA" id="ARBA00022692"/>
    </source>
</evidence>
<dbReference type="PANTHER" id="PTHR13800">
    <property type="entry name" value="TRANSIENT RECEPTOR POTENTIAL CATION CHANNEL, SUBFAMILY M, MEMBER 6"/>
    <property type="match status" value="1"/>
</dbReference>
<feature type="transmembrane region" description="Helical" evidence="9">
    <location>
        <begin position="1316"/>
        <end position="1336"/>
    </location>
</feature>
<feature type="domain" description="TRPM SLOG" evidence="11">
    <location>
        <begin position="289"/>
        <end position="553"/>
    </location>
</feature>
<proteinExistence type="predicted"/>
<feature type="domain" description="TRPM-like" evidence="12">
    <location>
        <begin position="829"/>
        <end position="963"/>
    </location>
</feature>
<feature type="compositionally biased region" description="Low complexity" evidence="8">
    <location>
        <begin position="1"/>
        <end position="23"/>
    </location>
</feature>
<evidence type="ECO:0000256" key="6">
    <source>
        <dbReference type="ARBA" id="ARBA00023136"/>
    </source>
</evidence>
<keyword evidence="5" id="KW-0406">Ion transport</keyword>
<dbReference type="InterPro" id="IPR041491">
    <property type="entry name" value="TRPM_SLOG"/>
</dbReference>
<feature type="domain" description="Ion transport" evidence="10">
    <location>
        <begin position="1191"/>
        <end position="1436"/>
    </location>
</feature>
<comment type="subcellular location">
    <subcellularLocation>
        <location evidence="1">Membrane</location>
        <topology evidence="1">Multi-pass membrane protein</topology>
    </subcellularLocation>
</comment>
<dbReference type="Proteomes" id="UP000218231">
    <property type="component" value="Unassembled WGS sequence"/>
</dbReference>
<evidence type="ECO:0000259" key="10">
    <source>
        <dbReference type="Pfam" id="PF00520"/>
    </source>
</evidence>
<evidence type="ECO:0000259" key="11">
    <source>
        <dbReference type="Pfam" id="PF18139"/>
    </source>
</evidence>
<dbReference type="InterPro" id="IPR050927">
    <property type="entry name" value="TRPM"/>
</dbReference>
<evidence type="ECO:0000313" key="13">
    <source>
        <dbReference type="EMBL" id="PAV63198.1"/>
    </source>
</evidence>
<dbReference type="GO" id="GO:0005886">
    <property type="term" value="C:plasma membrane"/>
    <property type="evidence" value="ECO:0007669"/>
    <property type="project" value="TreeGrafter"/>
</dbReference>
<sequence>MSQLRRTPASPRSARSGQRQQLLLREEDEHDEHDVFHPTPTPNQQRTEAIPMDYLSLHVDVGMGGGDSGREIGEPLERETHQQQPQIGPTRRRLHRRRRSGSFTGEAWPRKARRLHGYSIPPPNVHSTDWRDMLAITDSRPLRLFSQLSHKGNDTDSSPFPPALMRMSSSDLALNRIHWIKENFNRRECAKFVPTNRDPNKCGCGRLRLAHIDIPSIRGISTANPPSPAVGIILQKVDENNKLLTEQPTIRRTGRSVGERWSLRKHTVSLPTDAFGQIEFQGGPHPQKAQYARLSFDTEPSKIMSLFENVWRIAPPRLIITVHGGTNNFDLQPKLARVFRKGLLKAATTTGAWIFTSGVDTGVMRHVAAALEGGSSVSRNKIVCIGISPWGLLKKRDELKGDDMVVPYYPIPTKGRFTTLNNRNNYFLLVDNGTVGRYGAESILRKRLETYIAQKQKIFGGTRSVPVVAVVLEGGSCTIRSVLDYVTNIPRVPVVVCDGSGRAADLLSFTHQVIRDDGSLPDGIRPQLLELVEEVFSCGTPGAEKIVSDLISCAQYKNLITVFRLGEKDRQDVDHAILTALLKGQNLSAADQLSLALAWNRVDIARSDIFTVGQEWSQSALHSAMLEALIHDRVDFVRLLLENGVNMQRFLTFDKLESLYNTDKGPTNTLYYIARDVVRIRRGYHYILPHIGLVIEKLMGNAYKSQYTTHGFKKKYSQFMDKNKTHIRNLRTASKKKSEAMLNRQYTDPAIQIAQSFANSFNGVGPPPGTETNSSIHSEPMLAHSGSKALSHHLLWRSAYRREQSSIYPVPTRCTLMDATQEGSEFDDESTTGGSEGWKTEEYTFRYPFSELLLWAVLTKRQNMALCLWHHGEEAMAKALVACRLYKSLAAEAAEDYLEVEIREDLRKYADEFRTLSLELLDQCYKQDDTQTLQLLTYELESWSNQTCLSLAVFCNNKQFLAHPSCQILLADLWHGGLRIRSHSNVKVIGGIVFPVSIALMEFKTKDELLNQPQTAMEHESDLNDTPSSTSDSSSSSGDSSSSSFEDEEDDDRRSRRSRKQSVGSVTSLTFSGLFHSKKKKKKEESTSGAKSGEYGTFDGGERAAPIARSRHTSARPHNYNQTPNEKKKINVATISNSQSSLNVFDPYSMSLDVFPQLLPIAPRKRPISFARKLYEFYSAPITTFWLWASSYVLFLALFTYVLLIRTTKHVTILEWVIFTYVVAFGLEHFRRLIMNNEMRSFKQKCLHFFSNFWNTIAVLAVGLYIIGFSLRATVSPSYGRVILACDSVLWTLKILDYMSVHHRLGPYITMAGKMVLNMIYIIIMLFVCLLAFGLARQSITYPNEEWHWILLRNIFYKPYFMLYGEVYADEIDTCGDEAWDSHLENGVPVHIQTNSTSTCPPGFWIPPILMTIFLLVANILLMSMLIAIFNNIFVATDAVAKEIWLFERYRQVMEYESTPFLPPPLTPIYYVHMIIKYFRHDRKNIFDFSLKLFLTPDQVEKLHDFEEDCMEDLHREKKEKKYMSNEERISRTADRTEAILGRLNDASLKDAVNRETLVGLEERLNNMERMQAEILDCLRNLNPTNLQRTASILEPELFPSDKAQSTEKLMAPAHIRQRHRTATICGGGSSEDPHLLSPHMPDRLQQTSWTDLASYQFAVGKQSVVTMKRQRHEEYTTITDAIEIGIFDGGRRAAQKLSQSSAHNSGNESEDDKPEKPTPAAVTMRRTTERETEKAKGAKEETTTAQEDDEQEADCELSEEDEMEDEENMSADDPSRNSSGESKDYIEFSVTAQVPIESEKSKSPTPKSDQPPTSADEKSESAPADCRSSHSAPPTTP</sequence>
<accession>A0A2A2JNB2</accession>
<feature type="domain" description="TRPM-like" evidence="12">
    <location>
        <begin position="608"/>
        <end position="739"/>
    </location>
</feature>
<evidence type="ECO:0000259" key="12">
    <source>
        <dbReference type="Pfam" id="PF25508"/>
    </source>
</evidence>
<evidence type="ECO:0000256" key="5">
    <source>
        <dbReference type="ARBA" id="ARBA00023065"/>
    </source>
</evidence>
<keyword evidence="6 9" id="KW-0472">Membrane</keyword>
<dbReference type="EMBL" id="LIAE01010326">
    <property type="protein sequence ID" value="PAV63198.1"/>
    <property type="molecule type" value="Genomic_DNA"/>
</dbReference>
<dbReference type="Pfam" id="PF18139">
    <property type="entry name" value="LSDAT_euk"/>
    <property type="match status" value="1"/>
</dbReference>
<dbReference type="Pfam" id="PF25508">
    <property type="entry name" value="TRPM2"/>
    <property type="match status" value="2"/>
</dbReference>
<evidence type="ECO:0000256" key="1">
    <source>
        <dbReference type="ARBA" id="ARBA00004141"/>
    </source>
</evidence>
<dbReference type="PANTHER" id="PTHR13800:SF44">
    <property type="entry name" value="TRANSIENT RECEPTOR POTENTIAL CHANNEL"/>
    <property type="match status" value="1"/>
</dbReference>
<dbReference type="OrthoDB" id="301415at2759"/>
<dbReference type="InterPro" id="IPR057366">
    <property type="entry name" value="TRPM-like"/>
</dbReference>
<keyword evidence="2" id="KW-0813">Transport</keyword>
<feature type="transmembrane region" description="Helical" evidence="9">
    <location>
        <begin position="1247"/>
        <end position="1267"/>
    </location>
</feature>
<feature type="region of interest" description="Disordered" evidence="8">
    <location>
        <begin position="1015"/>
        <end position="1065"/>
    </location>
</feature>
<feature type="compositionally biased region" description="Basic residues" evidence="8">
    <location>
        <begin position="90"/>
        <end position="100"/>
    </location>
</feature>
<feature type="region of interest" description="Disordered" evidence="8">
    <location>
        <begin position="1108"/>
        <end position="1127"/>
    </location>
</feature>
<feature type="compositionally biased region" description="Basic and acidic residues" evidence="8">
    <location>
        <begin position="1727"/>
        <end position="1743"/>
    </location>
</feature>